<comment type="caution">
    <text evidence="3">The sequence shown here is derived from an EMBL/GenBank/DDBJ whole genome shotgun (WGS) entry which is preliminary data.</text>
</comment>
<sequence length="580" mass="61589">MLLPTGGQNGGAIGTLISNSDPSITYSPKVCISTDDTDCYGAWWNTNIDDGSVIKTTAGPSVMYDNAQTSLTMSFYGTSLEVHGLRDVAGANMIVQLDNMAGTINTSTGAAGASQQPSLLASYSGLDAQTVHTLALQWFANSYDGDNSEYSYAYFDHLMVGDFRAVESSSTTSSAQASTPSSTSRPSFGVTAGIVVAVLVFILLFFVASFYLLRHRRRFSYHGQSSQKIKVMIDSFEGQHTDGSDPSSPSESILKAHPHMSLPPAYFTSWNATRKNVKGGTDAYQSVSYLDLESGAGHSDEGPRDIDAEGTNGRRSPSVPIRRKRTEMKHRSQKKGKNRRSLFPAPLLISSSSTSMSPRASNVSYPPQVHLHPSQAFEAKGTSRASGSGGRVSVTGGTRGQVDVLAGEKSGEESPTTPYTPYTPYSVGTAMRTTVRPQNAQLIQPVSFSASVPTSSSASGSQSRLQSRAGVSATGRPSRKSKSITRNDVDVPLPPLPPLPSPHEEKKRLAKMYNAPTSSRASTSRASGITISVTPPRALGSFGSDLGMESSSASSSLLDARKSMANVSLRSLPPPYALHP</sequence>
<feature type="compositionally biased region" description="Basic and acidic residues" evidence="1">
    <location>
        <begin position="298"/>
        <end position="307"/>
    </location>
</feature>
<keyword evidence="4" id="KW-1185">Reference proteome</keyword>
<feature type="region of interest" description="Disordered" evidence="1">
    <location>
        <begin position="450"/>
        <end position="508"/>
    </location>
</feature>
<dbReference type="OrthoDB" id="3267061at2759"/>
<keyword evidence="2" id="KW-1133">Transmembrane helix</keyword>
<accession>A0A4S4LA15</accession>
<gene>
    <name evidence="3" type="ORF">EW145_g2652</name>
</gene>
<feature type="compositionally biased region" description="Basic residues" evidence="1">
    <location>
        <begin position="321"/>
        <end position="340"/>
    </location>
</feature>
<feature type="region of interest" description="Disordered" evidence="1">
    <location>
        <begin position="294"/>
        <end position="345"/>
    </location>
</feature>
<proteinExistence type="predicted"/>
<name>A0A4S4LA15_9AGAM</name>
<dbReference type="AlphaFoldDB" id="A0A4S4LA15"/>
<dbReference type="EMBL" id="SGPK01000096">
    <property type="protein sequence ID" value="THH08536.1"/>
    <property type="molecule type" value="Genomic_DNA"/>
</dbReference>
<dbReference type="Gene3D" id="2.60.120.260">
    <property type="entry name" value="Galactose-binding domain-like"/>
    <property type="match status" value="1"/>
</dbReference>
<evidence type="ECO:0000313" key="4">
    <source>
        <dbReference type="Proteomes" id="UP000308199"/>
    </source>
</evidence>
<keyword evidence="2" id="KW-0812">Transmembrane</keyword>
<feature type="region of interest" description="Disordered" evidence="1">
    <location>
        <begin position="378"/>
        <end position="400"/>
    </location>
</feature>
<feature type="compositionally biased region" description="Low complexity" evidence="1">
    <location>
        <begin position="450"/>
        <end position="468"/>
    </location>
</feature>
<evidence type="ECO:0000256" key="2">
    <source>
        <dbReference type="SAM" id="Phobius"/>
    </source>
</evidence>
<evidence type="ECO:0000256" key="1">
    <source>
        <dbReference type="SAM" id="MobiDB-lite"/>
    </source>
</evidence>
<organism evidence="3 4">
    <name type="scientific">Phellinidium pouzarii</name>
    <dbReference type="NCBI Taxonomy" id="167371"/>
    <lineage>
        <taxon>Eukaryota</taxon>
        <taxon>Fungi</taxon>
        <taxon>Dikarya</taxon>
        <taxon>Basidiomycota</taxon>
        <taxon>Agaricomycotina</taxon>
        <taxon>Agaricomycetes</taxon>
        <taxon>Hymenochaetales</taxon>
        <taxon>Hymenochaetaceae</taxon>
        <taxon>Phellinidium</taxon>
    </lineage>
</organism>
<feature type="compositionally biased region" description="Pro residues" evidence="1">
    <location>
        <begin position="492"/>
        <end position="501"/>
    </location>
</feature>
<feature type="transmembrane region" description="Helical" evidence="2">
    <location>
        <begin position="188"/>
        <end position="213"/>
    </location>
</feature>
<protein>
    <submittedName>
        <fullName evidence="3">Uncharacterized protein</fullName>
    </submittedName>
</protein>
<feature type="compositionally biased region" description="Low complexity" evidence="1">
    <location>
        <begin position="382"/>
        <end position="400"/>
    </location>
</feature>
<keyword evidence="2" id="KW-0472">Membrane</keyword>
<dbReference type="Proteomes" id="UP000308199">
    <property type="component" value="Unassembled WGS sequence"/>
</dbReference>
<reference evidence="3 4" key="1">
    <citation type="submission" date="2019-02" db="EMBL/GenBank/DDBJ databases">
        <title>Genome sequencing of the rare red list fungi Phellinidium pouzarii.</title>
        <authorList>
            <person name="Buettner E."/>
            <person name="Kellner H."/>
        </authorList>
    </citation>
    <scope>NUCLEOTIDE SEQUENCE [LARGE SCALE GENOMIC DNA]</scope>
    <source>
        <strain evidence="3 4">DSM 108285</strain>
    </source>
</reference>
<evidence type="ECO:0000313" key="3">
    <source>
        <dbReference type="EMBL" id="THH08536.1"/>
    </source>
</evidence>